<feature type="region of interest" description="Disordered" evidence="1">
    <location>
        <begin position="58"/>
        <end position="107"/>
    </location>
</feature>
<dbReference type="EMBL" id="JWIN03000018">
    <property type="protein sequence ID" value="KAB1263480.1"/>
    <property type="molecule type" value="Genomic_DNA"/>
</dbReference>
<evidence type="ECO:0000313" key="2">
    <source>
        <dbReference type="EMBL" id="KAB1263480.1"/>
    </source>
</evidence>
<sequence>MSPVTDPLFYDTGQVLLDWDDSSTNKATGAEMTEAPQDWDPLGQTPRELAQLDEENAACDSVTQHPCLSDWPPDAGPGTFWVAETRQNSPTGPKPSPGDPEQDERNP</sequence>
<evidence type="ECO:0000313" key="3">
    <source>
        <dbReference type="Proteomes" id="UP000299084"/>
    </source>
</evidence>
<keyword evidence="3" id="KW-1185">Reference proteome</keyword>
<feature type="region of interest" description="Disordered" evidence="1">
    <location>
        <begin position="20"/>
        <end position="44"/>
    </location>
</feature>
<proteinExistence type="predicted"/>
<dbReference type="Proteomes" id="UP000299084">
    <property type="component" value="Unassembled WGS sequence"/>
</dbReference>
<gene>
    <name evidence="2" type="ORF">Cadr_000024105</name>
</gene>
<dbReference type="AlphaFoldDB" id="A0A5N4CX99"/>
<name>A0A5N4CX99_CAMDR</name>
<reference evidence="2 3" key="1">
    <citation type="journal article" date="2019" name="Mol. Ecol. Resour.">
        <title>Improving Illumina assemblies with Hi-C and long reads: an example with the North African dromedary.</title>
        <authorList>
            <person name="Elbers J.P."/>
            <person name="Rogers M.F."/>
            <person name="Perelman P.L."/>
            <person name="Proskuryakova A.A."/>
            <person name="Serdyukova N.A."/>
            <person name="Johnson W.E."/>
            <person name="Horin P."/>
            <person name="Corander J."/>
            <person name="Murphy D."/>
            <person name="Burger P.A."/>
        </authorList>
    </citation>
    <scope>NUCLEOTIDE SEQUENCE [LARGE SCALE GENOMIC DNA]</scope>
    <source>
        <strain evidence="2">Drom800</strain>
        <tissue evidence="2">Blood</tissue>
    </source>
</reference>
<organism evidence="2 3">
    <name type="scientific">Camelus dromedarius</name>
    <name type="common">Dromedary</name>
    <name type="synonym">Arabian camel</name>
    <dbReference type="NCBI Taxonomy" id="9838"/>
    <lineage>
        <taxon>Eukaryota</taxon>
        <taxon>Metazoa</taxon>
        <taxon>Chordata</taxon>
        <taxon>Craniata</taxon>
        <taxon>Vertebrata</taxon>
        <taxon>Euteleostomi</taxon>
        <taxon>Mammalia</taxon>
        <taxon>Eutheria</taxon>
        <taxon>Laurasiatheria</taxon>
        <taxon>Artiodactyla</taxon>
        <taxon>Tylopoda</taxon>
        <taxon>Camelidae</taxon>
        <taxon>Camelus</taxon>
    </lineage>
</organism>
<accession>A0A5N4CX99</accession>
<protein>
    <submittedName>
        <fullName evidence="2">Uncharacterized protein</fullName>
    </submittedName>
</protein>
<evidence type="ECO:0000256" key="1">
    <source>
        <dbReference type="SAM" id="MobiDB-lite"/>
    </source>
</evidence>
<comment type="caution">
    <text evidence="2">The sequence shown here is derived from an EMBL/GenBank/DDBJ whole genome shotgun (WGS) entry which is preliminary data.</text>
</comment>